<evidence type="ECO:0000256" key="3">
    <source>
        <dbReference type="ARBA" id="ARBA00022692"/>
    </source>
</evidence>
<feature type="transmembrane region" description="Helical" evidence="6">
    <location>
        <begin position="6"/>
        <end position="36"/>
    </location>
</feature>
<dbReference type="EMBL" id="JSZA02000037">
    <property type="protein sequence ID" value="KHD05012.1"/>
    <property type="molecule type" value="Genomic_DNA"/>
</dbReference>
<dbReference type="AlphaFoldDB" id="A0A0A6P3K4"/>
<evidence type="ECO:0000256" key="6">
    <source>
        <dbReference type="RuleBase" id="RU363041"/>
    </source>
</evidence>
<feature type="transmembrane region" description="Helical" evidence="6">
    <location>
        <begin position="171"/>
        <end position="193"/>
    </location>
</feature>
<dbReference type="Pfam" id="PF01925">
    <property type="entry name" value="TauE"/>
    <property type="match status" value="1"/>
</dbReference>
<keyword evidence="6" id="KW-1003">Cell membrane</keyword>
<sequence>MVEILSLLLVGVIAGTLAGLLGVGGGIIIVPSLVWIFHNQLPALMHIAIGTSLATIVITSISSIIAHHRAVLWSIVWQLSPGIIVGAFVGAIIANALPTEILRKFFAIFILLVSAQLALLPPPASHRQLPGKLGLSITGTVIGKMSALVGIGGGSLTVPFLVWCNIPIRNAVATSAACGFPIAVSGMIGFIVTGWHISGPWMSGYIYWPAFIAITPATLLFAPLGAKLAHTLPANSLKKLFAVFLAGVGVNMF</sequence>
<proteinExistence type="inferred from homology"/>
<comment type="subcellular location">
    <subcellularLocation>
        <location evidence="6">Cell membrane</location>
        <topology evidence="6">Multi-pass membrane protein</topology>
    </subcellularLocation>
    <subcellularLocation>
        <location evidence="1">Membrane</location>
        <topology evidence="1">Multi-pass membrane protein</topology>
    </subcellularLocation>
</comment>
<keyword evidence="4 6" id="KW-1133">Transmembrane helix</keyword>
<feature type="transmembrane region" description="Helical" evidence="6">
    <location>
        <begin position="43"/>
        <end position="65"/>
    </location>
</feature>
<feature type="transmembrane region" description="Helical" evidence="6">
    <location>
        <begin position="71"/>
        <end position="93"/>
    </location>
</feature>
<feature type="transmembrane region" description="Helical" evidence="6">
    <location>
        <begin position="105"/>
        <end position="121"/>
    </location>
</feature>
<feature type="transmembrane region" description="Helical" evidence="6">
    <location>
        <begin position="205"/>
        <end position="229"/>
    </location>
</feature>
<protein>
    <recommendedName>
        <fullName evidence="6">Probable membrane transporter protein</fullName>
    </recommendedName>
</protein>
<comment type="caution">
    <text evidence="7">The sequence shown here is derived from an EMBL/GenBank/DDBJ whole genome shotgun (WGS) entry which is preliminary data.</text>
</comment>
<evidence type="ECO:0000256" key="5">
    <source>
        <dbReference type="ARBA" id="ARBA00023136"/>
    </source>
</evidence>
<evidence type="ECO:0000313" key="8">
    <source>
        <dbReference type="Proteomes" id="UP000030428"/>
    </source>
</evidence>
<feature type="transmembrane region" description="Helical" evidence="6">
    <location>
        <begin position="141"/>
        <end position="164"/>
    </location>
</feature>
<gene>
    <name evidence="7" type="ORF">PN36_11990</name>
</gene>
<accession>A0A0A6P3K4</accession>
<reference evidence="7 8" key="1">
    <citation type="journal article" date="2016" name="Front. Microbiol.">
        <title>Single-Cell (Meta-)Genomics of a Dimorphic Candidatus Thiomargarita nelsonii Reveals Genomic Plasticity.</title>
        <authorList>
            <person name="Flood B.E."/>
            <person name="Fliss P."/>
            <person name="Jones D.S."/>
            <person name="Dick G.J."/>
            <person name="Jain S."/>
            <person name="Kaster A.K."/>
            <person name="Winkel M."/>
            <person name="Mussmann M."/>
            <person name="Bailey J."/>
        </authorList>
    </citation>
    <scope>NUCLEOTIDE SEQUENCE [LARGE SCALE GENOMIC DNA]</scope>
    <source>
        <strain evidence="7">Hydrate Ridge</strain>
    </source>
</reference>
<keyword evidence="8" id="KW-1185">Reference proteome</keyword>
<evidence type="ECO:0000256" key="4">
    <source>
        <dbReference type="ARBA" id="ARBA00022989"/>
    </source>
</evidence>
<dbReference type="PANTHER" id="PTHR43483">
    <property type="entry name" value="MEMBRANE TRANSPORTER PROTEIN HI_0806-RELATED"/>
    <property type="match status" value="1"/>
</dbReference>
<keyword evidence="3 6" id="KW-0812">Transmembrane</keyword>
<keyword evidence="5 6" id="KW-0472">Membrane</keyword>
<evidence type="ECO:0000256" key="2">
    <source>
        <dbReference type="ARBA" id="ARBA00009142"/>
    </source>
</evidence>
<dbReference type="Proteomes" id="UP000030428">
    <property type="component" value="Unassembled WGS sequence"/>
</dbReference>
<comment type="similarity">
    <text evidence="2 6">Belongs to the 4-toluene sulfonate uptake permease (TSUP) (TC 2.A.102) family.</text>
</comment>
<organism evidence="7 8">
    <name type="scientific">Candidatus Thiomargarita nelsonii</name>
    <dbReference type="NCBI Taxonomy" id="1003181"/>
    <lineage>
        <taxon>Bacteria</taxon>
        <taxon>Pseudomonadati</taxon>
        <taxon>Pseudomonadota</taxon>
        <taxon>Gammaproteobacteria</taxon>
        <taxon>Thiotrichales</taxon>
        <taxon>Thiotrichaceae</taxon>
        <taxon>Thiomargarita</taxon>
    </lineage>
</organism>
<evidence type="ECO:0000313" key="7">
    <source>
        <dbReference type="EMBL" id="KHD05012.1"/>
    </source>
</evidence>
<dbReference type="GO" id="GO:0005886">
    <property type="term" value="C:plasma membrane"/>
    <property type="evidence" value="ECO:0007669"/>
    <property type="project" value="UniProtKB-SubCell"/>
</dbReference>
<evidence type="ECO:0000256" key="1">
    <source>
        <dbReference type="ARBA" id="ARBA00004141"/>
    </source>
</evidence>
<dbReference type="PANTHER" id="PTHR43483:SF3">
    <property type="entry name" value="MEMBRANE TRANSPORTER PROTEIN HI_0806-RELATED"/>
    <property type="match status" value="1"/>
</dbReference>
<dbReference type="InterPro" id="IPR002781">
    <property type="entry name" value="TM_pro_TauE-like"/>
</dbReference>
<name>A0A0A6P3K4_9GAMM</name>